<dbReference type="PIRSF" id="PIRSF003180">
    <property type="entry name" value="DiGMPpdiest_YuxH"/>
    <property type="match status" value="1"/>
</dbReference>
<evidence type="ECO:0000313" key="3">
    <source>
        <dbReference type="Proteomes" id="UP000292136"/>
    </source>
</evidence>
<dbReference type="InterPro" id="IPR001633">
    <property type="entry name" value="EAL_dom"/>
</dbReference>
<dbReference type="Gene3D" id="1.10.3210.10">
    <property type="entry name" value="Hypothetical protein af1432"/>
    <property type="match status" value="1"/>
</dbReference>
<dbReference type="Gene3D" id="3.20.20.450">
    <property type="entry name" value="EAL domain"/>
    <property type="match status" value="1"/>
</dbReference>
<evidence type="ECO:0000259" key="1">
    <source>
        <dbReference type="PROSITE" id="PS51833"/>
    </source>
</evidence>
<dbReference type="InterPro" id="IPR052340">
    <property type="entry name" value="RNase_Y/CdgJ"/>
</dbReference>
<proteinExistence type="predicted"/>
<dbReference type="InterPro" id="IPR035919">
    <property type="entry name" value="EAL_sf"/>
</dbReference>
<dbReference type="InterPro" id="IPR013976">
    <property type="entry name" value="HDOD"/>
</dbReference>
<dbReference type="Proteomes" id="UP000292136">
    <property type="component" value="Unassembled WGS sequence"/>
</dbReference>
<dbReference type="SMART" id="SM00052">
    <property type="entry name" value="EAL"/>
    <property type="match status" value="1"/>
</dbReference>
<dbReference type="PROSITE" id="PS51833">
    <property type="entry name" value="HDOD"/>
    <property type="match status" value="1"/>
</dbReference>
<reference evidence="2 3" key="1">
    <citation type="submission" date="2019-02" db="EMBL/GenBank/DDBJ databases">
        <title>Genomic Encyclopedia of Type Strains, Phase IV (KMG-IV): sequencing the most valuable type-strain genomes for metagenomic binning, comparative biology and taxonomic classification.</title>
        <authorList>
            <person name="Goeker M."/>
        </authorList>
    </citation>
    <scope>NUCLEOTIDE SEQUENCE [LARGE SCALE GENOMIC DNA]</scope>
    <source>
        <strain evidence="2 3">DSM 21223</strain>
    </source>
</reference>
<dbReference type="InterPro" id="IPR014408">
    <property type="entry name" value="dGMP_Pdiesterase_EAL/HD-GYP"/>
</dbReference>
<evidence type="ECO:0000313" key="2">
    <source>
        <dbReference type="EMBL" id="RZT90546.1"/>
    </source>
</evidence>
<dbReference type="RefSeq" id="WP_130458946.1">
    <property type="nucleotide sequence ID" value="NZ_SHKM01000001.1"/>
</dbReference>
<dbReference type="PANTHER" id="PTHR33525:SF4">
    <property type="entry name" value="CYCLIC DI-GMP PHOSPHODIESTERASE CDGJ"/>
    <property type="match status" value="1"/>
</dbReference>
<sequence length="420" mass="46109">MAPDATHTTPIYLGRQPILDARQSLYGYELLFRSGPAPNRAIVANHMVATATVITHAFTELGLADALGEQKAFINVDGDFLLSEAVELLPKDKVVLEILETVEVTPELLKRCRELKAKGFTLALDDIVAVTPAMEPLLDLMDIAKVCISAVSEEALPGLVQALARRPLELLAEQVESREQMEHCRNLGFHLFQGYYFAHPTILSGRKLGQSRLSLLKLLSQVLDDSDTPQLEQTFKHEPGLSINLLRMANSAAVGARTRITSLRHAITLLGRRQLQRWLQLLLYTDPAGNTGFPPLLQLAATRARLLELLAESHMAADRDFADRAFMTGILSLTPALFATPIDEILSQISTLATDVKQALLRHQGSLGLLLRLIEALESEDLSQVPALVAQLPGLSPERVNLAQAQALAWTRAIGQEQQN</sequence>
<dbReference type="SUPFAM" id="SSF141868">
    <property type="entry name" value="EAL domain-like"/>
    <property type="match status" value="1"/>
</dbReference>
<feature type="domain" description="HDOD" evidence="1">
    <location>
        <begin position="208"/>
        <end position="398"/>
    </location>
</feature>
<dbReference type="PANTHER" id="PTHR33525">
    <property type="match status" value="1"/>
</dbReference>
<protein>
    <submittedName>
        <fullName evidence="2">EAL and modified HD-GYP domain-containing signal transduction protein</fullName>
    </submittedName>
</protein>
<organism evidence="2 3">
    <name type="scientific">Azospira oryzae</name>
    <dbReference type="NCBI Taxonomy" id="146939"/>
    <lineage>
        <taxon>Bacteria</taxon>
        <taxon>Pseudomonadati</taxon>
        <taxon>Pseudomonadota</taxon>
        <taxon>Betaproteobacteria</taxon>
        <taxon>Rhodocyclales</taxon>
        <taxon>Rhodocyclaceae</taxon>
        <taxon>Azospira</taxon>
    </lineage>
</organism>
<dbReference type="Pfam" id="PF00563">
    <property type="entry name" value="EAL"/>
    <property type="match status" value="1"/>
</dbReference>
<keyword evidence="3" id="KW-1185">Reference proteome</keyword>
<accession>A0ABY0ISH6</accession>
<dbReference type="EMBL" id="SHKM01000001">
    <property type="protein sequence ID" value="RZT90546.1"/>
    <property type="molecule type" value="Genomic_DNA"/>
</dbReference>
<comment type="caution">
    <text evidence="2">The sequence shown here is derived from an EMBL/GenBank/DDBJ whole genome shotgun (WGS) entry which is preliminary data.</text>
</comment>
<name>A0ABY0ISH6_9RHOO</name>
<gene>
    <name evidence="2" type="ORF">EV678_1364</name>
</gene>
<dbReference type="Pfam" id="PF08668">
    <property type="entry name" value="HDOD"/>
    <property type="match status" value="1"/>
</dbReference>
<dbReference type="SUPFAM" id="SSF109604">
    <property type="entry name" value="HD-domain/PDEase-like"/>
    <property type="match status" value="1"/>
</dbReference>